<comment type="similarity">
    <text evidence="1">Belongs to the metallo-dependent hydrolases superfamily.</text>
</comment>
<dbReference type="Pfam" id="PF01026">
    <property type="entry name" value="TatD_DNase"/>
    <property type="match status" value="1"/>
</dbReference>
<dbReference type="GO" id="GO:0046872">
    <property type="term" value="F:metal ion binding"/>
    <property type="evidence" value="ECO:0007669"/>
    <property type="project" value="UniProtKB-KW"/>
</dbReference>
<dbReference type="PIRSF" id="PIRSF005295">
    <property type="entry name" value="UCP005295_TatD"/>
    <property type="match status" value="1"/>
</dbReference>
<dbReference type="Proteomes" id="UP000324233">
    <property type="component" value="Chromosome"/>
</dbReference>
<proteinExistence type="inferred from homology"/>
<evidence type="ECO:0000256" key="1">
    <source>
        <dbReference type="PIRNR" id="PIRNR005295"/>
    </source>
</evidence>
<name>A0A5B9WCT0_9BACT</name>
<dbReference type="InterPro" id="IPR001130">
    <property type="entry name" value="TatD-like"/>
</dbReference>
<dbReference type="InterPro" id="IPR032466">
    <property type="entry name" value="Metal_Hydrolase"/>
</dbReference>
<dbReference type="InterPro" id="IPR012022">
    <property type="entry name" value="UCP005295"/>
</dbReference>
<keyword evidence="1" id="KW-0378">Hydrolase</keyword>
<sequence>MSSYIDPHIHMVSRTTDDYKRMALAGCVMVSEPAFWAGFDRLGVEGFRDYFRQLTQFEPRRAAEYGIEHRSWLCINAKEAENVSLSREVIAMIPEFLDNPGVLGIGEIGLNKNTRNEAIVFRDHLDLAARLGELVLVHTPHLADKYMGTRMILDMIREDGRLEAGRVCIDHVEEHTIRFALEAGHWVGMTLYPITKCTPARAADMVEQYGPERILVNSAGDWGHSDPLAVPEFIFEMKRRGHDEALIRRVVLENPLAFFSQCSRSRAPQKAGAAVRAV</sequence>
<keyword evidence="3" id="KW-1185">Reference proteome</keyword>
<dbReference type="PANTHER" id="PTHR42658">
    <property type="entry name" value="HYDROLASE TATD"/>
    <property type="match status" value="1"/>
</dbReference>
<dbReference type="Gene3D" id="3.20.20.140">
    <property type="entry name" value="Metal-dependent hydrolases"/>
    <property type="match status" value="1"/>
</dbReference>
<dbReference type="OrthoDB" id="9783157at2"/>
<keyword evidence="1" id="KW-0479">Metal-binding</keyword>
<dbReference type="KEGG" id="agv:OJF2_69280"/>
<dbReference type="AlphaFoldDB" id="A0A5B9WCT0"/>
<dbReference type="PANTHER" id="PTHR42658:SF1">
    <property type="entry name" value="HYDROLASE TATD"/>
    <property type="match status" value="1"/>
</dbReference>
<evidence type="ECO:0000313" key="3">
    <source>
        <dbReference type="Proteomes" id="UP000324233"/>
    </source>
</evidence>
<accession>A0A5B9WCT0</accession>
<gene>
    <name evidence="2" type="ORF">OJF2_69280</name>
</gene>
<dbReference type="SUPFAM" id="SSF51556">
    <property type="entry name" value="Metallo-dependent hydrolases"/>
    <property type="match status" value="1"/>
</dbReference>
<evidence type="ECO:0000313" key="2">
    <source>
        <dbReference type="EMBL" id="QEH38327.1"/>
    </source>
</evidence>
<dbReference type="GO" id="GO:0016788">
    <property type="term" value="F:hydrolase activity, acting on ester bonds"/>
    <property type="evidence" value="ECO:0007669"/>
    <property type="project" value="UniProtKB-UniRule"/>
</dbReference>
<organism evidence="2 3">
    <name type="scientific">Aquisphaera giovannonii</name>
    <dbReference type="NCBI Taxonomy" id="406548"/>
    <lineage>
        <taxon>Bacteria</taxon>
        <taxon>Pseudomonadati</taxon>
        <taxon>Planctomycetota</taxon>
        <taxon>Planctomycetia</taxon>
        <taxon>Isosphaerales</taxon>
        <taxon>Isosphaeraceae</taxon>
        <taxon>Aquisphaera</taxon>
    </lineage>
</organism>
<dbReference type="RefSeq" id="WP_148597779.1">
    <property type="nucleotide sequence ID" value="NZ_CP042997.1"/>
</dbReference>
<reference evidence="2 3" key="1">
    <citation type="submission" date="2019-08" db="EMBL/GenBank/DDBJ databases">
        <title>Deep-cultivation of Planctomycetes and their phenomic and genomic characterization uncovers novel biology.</title>
        <authorList>
            <person name="Wiegand S."/>
            <person name="Jogler M."/>
            <person name="Boedeker C."/>
            <person name="Pinto D."/>
            <person name="Vollmers J."/>
            <person name="Rivas-Marin E."/>
            <person name="Kohn T."/>
            <person name="Peeters S.H."/>
            <person name="Heuer A."/>
            <person name="Rast P."/>
            <person name="Oberbeckmann S."/>
            <person name="Bunk B."/>
            <person name="Jeske O."/>
            <person name="Meyerdierks A."/>
            <person name="Storesund J.E."/>
            <person name="Kallscheuer N."/>
            <person name="Luecker S."/>
            <person name="Lage O.M."/>
            <person name="Pohl T."/>
            <person name="Merkel B.J."/>
            <person name="Hornburger P."/>
            <person name="Mueller R.-W."/>
            <person name="Bruemmer F."/>
            <person name="Labrenz M."/>
            <person name="Spormann A.M."/>
            <person name="Op den Camp H."/>
            <person name="Overmann J."/>
            <person name="Amann R."/>
            <person name="Jetten M.S.M."/>
            <person name="Mascher T."/>
            <person name="Medema M.H."/>
            <person name="Devos D.P."/>
            <person name="Kaster A.-K."/>
            <person name="Ovreas L."/>
            <person name="Rohde M."/>
            <person name="Galperin M.Y."/>
            <person name="Jogler C."/>
        </authorList>
    </citation>
    <scope>NUCLEOTIDE SEQUENCE [LARGE SCALE GENOMIC DNA]</scope>
    <source>
        <strain evidence="2 3">OJF2</strain>
    </source>
</reference>
<protein>
    <submittedName>
        <fullName evidence="2">TatD related DNase</fullName>
    </submittedName>
</protein>
<dbReference type="EMBL" id="CP042997">
    <property type="protein sequence ID" value="QEH38327.1"/>
    <property type="molecule type" value="Genomic_DNA"/>
</dbReference>